<dbReference type="Gene3D" id="3.40.50.300">
    <property type="entry name" value="P-loop containing nucleotide triphosphate hydrolases"/>
    <property type="match status" value="2"/>
</dbReference>
<dbReference type="OrthoDB" id="7817736at2"/>
<organism evidence="3 4">
    <name type="scientific">Gluconobacter albidus</name>
    <dbReference type="NCBI Taxonomy" id="318683"/>
    <lineage>
        <taxon>Bacteria</taxon>
        <taxon>Pseudomonadati</taxon>
        <taxon>Pseudomonadota</taxon>
        <taxon>Alphaproteobacteria</taxon>
        <taxon>Acetobacterales</taxon>
        <taxon>Acetobacteraceae</taxon>
        <taxon>Gluconobacter</taxon>
    </lineage>
</organism>
<dbReference type="EMBL" id="LHZR01000064">
    <property type="protein sequence ID" value="KXV50905.1"/>
    <property type="molecule type" value="Genomic_DNA"/>
</dbReference>
<reference evidence="3 4" key="1">
    <citation type="submission" date="2015-06" db="EMBL/GenBank/DDBJ databases">
        <title>Improved classification and identification of acetic acid bacteria using matrix-assisted laser desorption/ionization time-of-flight mass spectrometry; Gluconobacter nephelii and Gluconobacter uchimurae are later heterotypic synonyms of Gluconobacter japonicus and Gluconobacter oxydans, respectively.</title>
        <authorList>
            <person name="Li L."/>
            <person name="Cleenwerck I."/>
            <person name="De Vuyst L."/>
            <person name="Vandamme P."/>
        </authorList>
    </citation>
    <scope>NUCLEOTIDE SEQUENCE [LARGE SCALE GENOMIC DNA]</scope>
    <source>
        <strain evidence="3 4">LMG 1768</strain>
    </source>
</reference>
<dbReference type="PATRIC" id="fig|318683.6.peg.3307"/>
<evidence type="ECO:0000256" key="1">
    <source>
        <dbReference type="SAM" id="MobiDB-lite"/>
    </source>
</evidence>
<keyword evidence="2" id="KW-0812">Transmembrane</keyword>
<sequence length="749" mass="82173">MATIRRRIDGPQDFHEQKGGLAFRDTRSVPQQIGEILRSGFSSIGLVAMAGVSVSVPALTTAIVPLAVAFAGYVLTRPVTLPLRLPANAKGKDYGNPEPDPKRPGVEIPGKPSGDWLIGWDEATAQQVWLSGNDLTMHATLPGSTGSGKTQFIYSLLCNVLAQGGGFTIVDGKASNNLAFSVAAMARRWGREADLRYINMMVSAGDRKTNTWNPFSSVNAEGMTELLLTLFLPEDKKGGGGNSAHFRDRAEALIRGMSYVFVWVRDNLGIPIMSETIRTMFSDIVKLRDLYQDQIFTYYDADAGETRTVKLPPEFDRTLLNPIRDYVTETGGFSNTKSVGDQDKVREQHSYVVGGFGKTFTQMSSTLGHIFRCNIGDVDFRDIIFNRRILVVLLPSLENHPDTNAALGKAVITALRYALAAALGTSIEGEYQDRVVNRASSSKVPYPIVLDEVGQFATRGIDAMMALGREMNIFLLISFQEVGTLYATLGKDLTVPLLGNPKLKIFENIEDSGPTREWVEQSGGMMPVSVLPGFDSSNPLGVYADQQRADIRDVKRISWSDVQNLRQGQAIILFRGKRIYTRLFYAGIKPEGVNRVFPTVSAAPALETPISEEPATETDDVAQRLQEGRDRIEKADLRPLTGVLGDLYQRLGIVLNTEGTPLQDAQELLTLLFPDEPPADDKPFAKLFETLAPPSAQLPRTTEPLHPHLDKALLAELVAFETTLGQDERAAVETVTHALNLYARGKELA</sequence>
<evidence type="ECO:0000313" key="3">
    <source>
        <dbReference type="EMBL" id="KXV50905.1"/>
    </source>
</evidence>
<dbReference type="InterPro" id="IPR027417">
    <property type="entry name" value="P-loop_NTPase"/>
</dbReference>
<feature type="transmembrane region" description="Helical" evidence="2">
    <location>
        <begin position="46"/>
        <end position="75"/>
    </location>
</feature>
<dbReference type="PANTHER" id="PTHR30121">
    <property type="entry name" value="UNCHARACTERIZED PROTEIN YJGR-RELATED"/>
    <property type="match status" value="1"/>
</dbReference>
<dbReference type="Proteomes" id="UP000075636">
    <property type="component" value="Unassembled WGS sequence"/>
</dbReference>
<dbReference type="RefSeq" id="WP_062105786.1">
    <property type="nucleotide sequence ID" value="NZ_LHZR01000064.1"/>
</dbReference>
<name>A0A149TN90_9PROT</name>
<dbReference type="PANTHER" id="PTHR30121:SF6">
    <property type="entry name" value="SLR6007 PROTEIN"/>
    <property type="match status" value="1"/>
</dbReference>
<dbReference type="InterPro" id="IPR051162">
    <property type="entry name" value="T4SS_component"/>
</dbReference>
<comment type="caution">
    <text evidence="3">The sequence shown here is derived from an EMBL/GenBank/DDBJ whole genome shotgun (WGS) entry which is preliminary data.</text>
</comment>
<gene>
    <name evidence="3" type="ORF">AD945_01015</name>
</gene>
<proteinExistence type="predicted"/>
<accession>A0A149TN90</accession>
<keyword evidence="2" id="KW-0472">Membrane</keyword>
<dbReference type="SUPFAM" id="SSF52540">
    <property type="entry name" value="P-loop containing nucleoside triphosphate hydrolases"/>
    <property type="match status" value="1"/>
</dbReference>
<feature type="compositionally biased region" description="Basic and acidic residues" evidence="1">
    <location>
        <begin position="90"/>
        <end position="105"/>
    </location>
</feature>
<protein>
    <submittedName>
        <fullName evidence="3">Type IV secretion protein DotL</fullName>
    </submittedName>
</protein>
<evidence type="ECO:0000256" key="2">
    <source>
        <dbReference type="SAM" id="Phobius"/>
    </source>
</evidence>
<evidence type="ECO:0000313" key="4">
    <source>
        <dbReference type="Proteomes" id="UP000075636"/>
    </source>
</evidence>
<dbReference type="AlphaFoldDB" id="A0A149TN90"/>
<keyword evidence="2" id="KW-1133">Transmembrane helix</keyword>
<feature type="region of interest" description="Disordered" evidence="1">
    <location>
        <begin position="86"/>
        <end position="108"/>
    </location>
</feature>